<protein>
    <submittedName>
        <fullName evidence="10">Bestrophin, RFP-TM, chloride channel</fullName>
    </submittedName>
</protein>
<dbReference type="RefSeq" id="WP_058510477.1">
    <property type="nucleotide sequence ID" value="NZ_LNYY01000019.1"/>
</dbReference>
<dbReference type="AlphaFoldDB" id="A0A0W0ZH94"/>
<evidence type="ECO:0000256" key="4">
    <source>
        <dbReference type="ARBA" id="ARBA00022692"/>
    </source>
</evidence>
<comment type="similarity">
    <text evidence="8">Belongs to the anion channel-forming bestrophin (TC 1.A.46) family.</text>
</comment>
<organism evidence="10 11">
    <name type="scientific">Legionella steelei</name>
    <dbReference type="NCBI Taxonomy" id="947033"/>
    <lineage>
        <taxon>Bacteria</taxon>
        <taxon>Pseudomonadati</taxon>
        <taxon>Pseudomonadota</taxon>
        <taxon>Gammaproteobacteria</taxon>
        <taxon>Legionellales</taxon>
        <taxon>Legionellaceae</taxon>
        <taxon>Legionella</taxon>
    </lineage>
</organism>
<keyword evidence="5 9" id="KW-1133">Transmembrane helix</keyword>
<evidence type="ECO:0000256" key="9">
    <source>
        <dbReference type="SAM" id="Phobius"/>
    </source>
</evidence>
<dbReference type="PANTHER" id="PTHR33281">
    <property type="entry name" value="UPF0187 PROTEIN YNEE"/>
    <property type="match status" value="1"/>
</dbReference>
<name>A0A0W0ZH94_9GAMM</name>
<dbReference type="EMBL" id="LNYY01000019">
    <property type="protein sequence ID" value="KTD68376.1"/>
    <property type="molecule type" value="Genomic_DNA"/>
</dbReference>
<feature type="transmembrane region" description="Helical" evidence="9">
    <location>
        <begin position="35"/>
        <end position="56"/>
    </location>
</feature>
<dbReference type="Proteomes" id="UP000054926">
    <property type="component" value="Unassembled WGS sequence"/>
</dbReference>
<comment type="subcellular location">
    <subcellularLocation>
        <location evidence="1">Cell membrane</location>
        <topology evidence="1">Multi-pass membrane protein</topology>
    </subcellularLocation>
</comment>
<evidence type="ECO:0000256" key="5">
    <source>
        <dbReference type="ARBA" id="ARBA00022989"/>
    </source>
</evidence>
<keyword evidence="7 9" id="KW-0472">Membrane</keyword>
<sequence length="300" mass="34095">MKENKKTINQYEYPNFMECALAIHGSVTPRVWKKVLAVCIYACFVSLLSIFVPWLSLPISPFEYAGVIMGLILVFRVNAGYDRWWEARKLWGNVVNCSRNLAIFIISYVDTSNRGEIGKILGLIAAMPYLMKNSLRGASSIEEVKHLLCEDTYAELQQWQHKPNLISSKLAFMLSQMQDSGKLNQFSFLKAEELRGTILDCQGACERILKTPMPFVMAIKSRRFILLFLIILPVALVNYSLYINPIIVTLVAYALFSLDQIGVELQNPFSIDNLSHLPLNDICSTIENNVMEIKKNKLNS</sequence>
<keyword evidence="3" id="KW-1003">Cell membrane</keyword>
<evidence type="ECO:0000256" key="6">
    <source>
        <dbReference type="ARBA" id="ARBA00023065"/>
    </source>
</evidence>
<evidence type="ECO:0000256" key="7">
    <source>
        <dbReference type="ARBA" id="ARBA00023136"/>
    </source>
</evidence>
<evidence type="ECO:0000256" key="1">
    <source>
        <dbReference type="ARBA" id="ARBA00004651"/>
    </source>
</evidence>
<evidence type="ECO:0000313" key="11">
    <source>
        <dbReference type="Proteomes" id="UP000054926"/>
    </source>
</evidence>
<evidence type="ECO:0000256" key="8">
    <source>
        <dbReference type="ARBA" id="ARBA00034708"/>
    </source>
</evidence>
<proteinExistence type="inferred from homology"/>
<dbReference type="OrthoDB" id="445589at2"/>
<keyword evidence="2" id="KW-0813">Transport</keyword>
<feature type="transmembrane region" description="Helical" evidence="9">
    <location>
        <begin position="62"/>
        <end position="79"/>
    </location>
</feature>
<evidence type="ECO:0000313" key="10">
    <source>
        <dbReference type="EMBL" id="KTD68376.1"/>
    </source>
</evidence>
<keyword evidence="6" id="KW-0406">Ion transport</keyword>
<comment type="caution">
    <text evidence="10">The sequence shown here is derived from an EMBL/GenBank/DDBJ whole genome shotgun (WGS) entry which is preliminary data.</text>
</comment>
<dbReference type="PANTHER" id="PTHR33281:SF19">
    <property type="entry name" value="VOLTAGE-DEPENDENT ANION CHANNEL-FORMING PROTEIN YNEE"/>
    <property type="match status" value="1"/>
</dbReference>
<evidence type="ECO:0000256" key="3">
    <source>
        <dbReference type="ARBA" id="ARBA00022475"/>
    </source>
</evidence>
<dbReference type="STRING" id="947033.Lste_1534"/>
<dbReference type="GO" id="GO:0005886">
    <property type="term" value="C:plasma membrane"/>
    <property type="evidence" value="ECO:0007669"/>
    <property type="project" value="UniProtKB-SubCell"/>
</dbReference>
<dbReference type="GO" id="GO:0005254">
    <property type="term" value="F:chloride channel activity"/>
    <property type="evidence" value="ECO:0007669"/>
    <property type="project" value="InterPro"/>
</dbReference>
<keyword evidence="4 9" id="KW-0812">Transmembrane</keyword>
<reference evidence="10 11" key="1">
    <citation type="submission" date="2015-11" db="EMBL/GenBank/DDBJ databases">
        <title>Genomic analysis of 38 Legionella species identifies large and diverse effector repertoires.</title>
        <authorList>
            <person name="Burstein D."/>
            <person name="Amaro F."/>
            <person name="Zusman T."/>
            <person name="Lifshitz Z."/>
            <person name="Cohen O."/>
            <person name="Gilbert J.A."/>
            <person name="Pupko T."/>
            <person name="Shuman H.A."/>
            <person name="Segal G."/>
        </authorList>
    </citation>
    <scope>NUCLEOTIDE SEQUENCE [LARGE SCALE GENOMIC DNA]</scope>
    <source>
        <strain evidence="10 11">IMVS3376</strain>
    </source>
</reference>
<dbReference type="PATRIC" id="fig|947033.5.peg.1628"/>
<accession>A0A0W0ZH94</accession>
<feature type="transmembrane region" description="Helical" evidence="9">
    <location>
        <begin position="224"/>
        <end position="256"/>
    </location>
</feature>
<dbReference type="InterPro" id="IPR044669">
    <property type="entry name" value="YneE/VCCN1/2-like"/>
</dbReference>
<gene>
    <name evidence="10" type="ORF">Lste_1534</name>
</gene>
<dbReference type="Pfam" id="PF25539">
    <property type="entry name" value="Bestrophin_2"/>
    <property type="match status" value="1"/>
</dbReference>
<evidence type="ECO:0000256" key="2">
    <source>
        <dbReference type="ARBA" id="ARBA00022448"/>
    </source>
</evidence>
<keyword evidence="11" id="KW-1185">Reference proteome</keyword>